<gene>
    <name evidence="1" type="ORF">SAMN02745190_01680</name>
</gene>
<accession>A0A1M4YAB7</accession>
<reference evidence="1 2" key="1">
    <citation type="submission" date="2016-11" db="EMBL/GenBank/DDBJ databases">
        <authorList>
            <person name="Jaros S."/>
            <person name="Januszkiewicz K."/>
            <person name="Wedrychowicz H."/>
        </authorList>
    </citation>
    <scope>NUCLEOTIDE SEQUENCE [LARGE SCALE GENOMIC DNA]</scope>
    <source>
        <strain evidence="1 2">DSM 10502</strain>
    </source>
</reference>
<dbReference type="Proteomes" id="UP000184404">
    <property type="component" value="Unassembled WGS sequence"/>
</dbReference>
<keyword evidence="2" id="KW-1185">Reference proteome</keyword>
<dbReference type="RefSeq" id="WP_072935776.1">
    <property type="nucleotide sequence ID" value="NZ_FQUG01000006.1"/>
</dbReference>
<evidence type="ECO:0000313" key="1">
    <source>
        <dbReference type="EMBL" id="SHF02536.1"/>
    </source>
</evidence>
<organism evidence="1 2">
    <name type="scientific">Schwartzia succinivorans DSM 10502</name>
    <dbReference type="NCBI Taxonomy" id="1123243"/>
    <lineage>
        <taxon>Bacteria</taxon>
        <taxon>Bacillati</taxon>
        <taxon>Bacillota</taxon>
        <taxon>Negativicutes</taxon>
        <taxon>Selenomonadales</taxon>
        <taxon>Selenomonadaceae</taxon>
        <taxon>Schwartzia</taxon>
    </lineage>
</organism>
<name>A0A1M4YAB7_9FIRM</name>
<dbReference type="AlphaFoldDB" id="A0A1M4YAB7"/>
<dbReference type="EMBL" id="FQUG01000006">
    <property type="protein sequence ID" value="SHF02536.1"/>
    <property type="molecule type" value="Genomic_DNA"/>
</dbReference>
<sequence>MDNWHGIKREGSLEEYLGECLKSSIVSNKNTSNIIFLNETYLIEDNVAVLMDVCRLAGSFNAVGKQTVIEKGTTESRDLRAYSQKTVKQAIQFLEQHGILAIKFKGSNTSAVRDFYRNADRDISVDEMLNRYDICFSHPIFLGLLL</sequence>
<proteinExistence type="predicted"/>
<dbReference type="STRING" id="1123243.SAMN02745190_01680"/>
<dbReference type="OrthoDB" id="11970at2"/>
<protein>
    <submittedName>
        <fullName evidence="1">Uncharacterized protein</fullName>
    </submittedName>
</protein>
<evidence type="ECO:0000313" key="2">
    <source>
        <dbReference type="Proteomes" id="UP000184404"/>
    </source>
</evidence>